<sequence length="210" mass="23215">MNFKTNSLAVAYYLPLVIDPFGPALGSSRQYSKIGYYTIFPQASVNSIIILYECEAHYLLIVIDPPGIAIAPACFNISHCAILPQESVFYTSICLASTYYLPLVIDSFCVTVIPSECPKVCYCYHILENKTSQIRLICPVYNFGKCTISELVPNLEGRSVFVVNEPDPINLDNTIGCTLGNPVNVDFQNSNIIYPLYIKCTIPCIVTGIS</sequence>
<dbReference type="HOGENOM" id="CLU_1307845_0_0_2"/>
<name>A0A0E3PL64_9EURY</name>
<reference evidence="1 2" key="1">
    <citation type="submission" date="2014-07" db="EMBL/GenBank/DDBJ databases">
        <title>Methanogenic archaea and the global carbon cycle.</title>
        <authorList>
            <person name="Henriksen J.R."/>
            <person name="Luke J."/>
            <person name="Reinhart S."/>
            <person name="Benedict M.N."/>
            <person name="Youngblut N.D."/>
            <person name="Metcalf M.E."/>
            <person name="Whitaker R.J."/>
            <person name="Metcalf W.W."/>
        </authorList>
    </citation>
    <scope>NUCLEOTIDE SEQUENCE [LARGE SCALE GENOMIC DNA]</scope>
    <source>
        <strain evidence="1 2">C2J</strain>
    </source>
</reference>
<evidence type="ECO:0000313" key="2">
    <source>
        <dbReference type="Proteomes" id="UP000033123"/>
    </source>
</evidence>
<organism evidence="1 2">
    <name type="scientific">Methanosarcina siciliae C2J</name>
    <dbReference type="NCBI Taxonomy" id="1434118"/>
    <lineage>
        <taxon>Archaea</taxon>
        <taxon>Methanobacteriati</taxon>
        <taxon>Methanobacteriota</taxon>
        <taxon>Stenosarchaea group</taxon>
        <taxon>Methanomicrobia</taxon>
        <taxon>Methanosarcinales</taxon>
        <taxon>Methanosarcinaceae</taxon>
        <taxon>Methanosarcina</taxon>
    </lineage>
</organism>
<evidence type="ECO:0000313" key="1">
    <source>
        <dbReference type="EMBL" id="AKB35469.1"/>
    </source>
</evidence>
<dbReference type="KEGG" id="msj:MSSAC_0879"/>
<dbReference type="Proteomes" id="UP000033123">
    <property type="component" value="Chromosome"/>
</dbReference>
<accession>A0A0E3PL64</accession>
<dbReference type="AlphaFoldDB" id="A0A0E3PL64"/>
<dbReference type="EMBL" id="CP009508">
    <property type="protein sequence ID" value="AKB35469.1"/>
    <property type="molecule type" value="Genomic_DNA"/>
</dbReference>
<protein>
    <submittedName>
        <fullName evidence="1">Uncharacterized protein</fullName>
    </submittedName>
</protein>
<proteinExistence type="predicted"/>
<gene>
    <name evidence="1" type="ORF">MSSAC_0879</name>
</gene>